<feature type="transmembrane region" description="Helical" evidence="6">
    <location>
        <begin position="286"/>
        <end position="306"/>
    </location>
</feature>
<feature type="transmembrane region" description="Helical" evidence="6">
    <location>
        <begin position="382"/>
        <end position="399"/>
    </location>
</feature>
<evidence type="ECO:0000313" key="8">
    <source>
        <dbReference type="Proteomes" id="UP001596958"/>
    </source>
</evidence>
<dbReference type="InterPro" id="IPR002797">
    <property type="entry name" value="Polysacc_synth"/>
</dbReference>
<gene>
    <name evidence="7" type="ORF">ACFQZS_10585</name>
</gene>
<dbReference type="Pfam" id="PF01943">
    <property type="entry name" value="Polysacc_synt"/>
    <property type="match status" value="1"/>
</dbReference>
<evidence type="ECO:0000313" key="7">
    <source>
        <dbReference type="EMBL" id="MFD0750592.1"/>
    </source>
</evidence>
<evidence type="ECO:0000256" key="1">
    <source>
        <dbReference type="ARBA" id="ARBA00004651"/>
    </source>
</evidence>
<comment type="caution">
    <text evidence="7">The sequence shown here is derived from an EMBL/GenBank/DDBJ whole genome shotgun (WGS) entry which is preliminary data.</text>
</comment>
<feature type="transmembrane region" description="Helical" evidence="6">
    <location>
        <begin position="108"/>
        <end position="128"/>
    </location>
</feature>
<feature type="transmembrane region" description="Helical" evidence="6">
    <location>
        <begin position="42"/>
        <end position="65"/>
    </location>
</feature>
<feature type="transmembrane region" description="Helical" evidence="6">
    <location>
        <begin position="12"/>
        <end position="30"/>
    </location>
</feature>
<feature type="transmembrane region" description="Helical" evidence="6">
    <location>
        <begin position="140"/>
        <end position="163"/>
    </location>
</feature>
<proteinExistence type="predicted"/>
<sequence length="468" mass="51651">MKSKLIQNLSANTLQLVFNQVLGVGIFLLLSTSLSKTDFGRLNLALAILLAIFSILSVGMDQLIIKKIAAGGHKQQVLSLYVFHVLFAGTLFALMLLAGWLILPTGAIYNLILFIGIGKLLLFFSTPFKQVTSGLEQFKLLAYMLLVSNVVRFVGLIILLALHSISLRYLVGVFIIGDALELLLTIYLFKKANDTIAIKWYKSGYLALLREAIPQSGVVIITAALARLDWILIGLFLSATRLAEYSFAYKIFEMATLPLLAIAPLLIPRFTKVFSKTDIDTSGLQLLLKAECIIAAFIGLLLNICWAPVVDAVTAGKYGAVNTNTIFILSLCMPLLYVQNFFWTIFFAQGRLKMILHSFIITLTVNVVADVILIPLYQNEGAAAGFLLSCSAQVIFFLYKNKLPQFSNSWQPLVMCTLCALGSGYVAKLLFRGGWLALPACIVFYMLLLFITGILKFKDKEKLKLALG</sequence>
<keyword evidence="2" id="KW-1003">Cell membrane</keyword>
<dbReference type="RefSeq" id="WP_377099995.1">
    <property type="nucleotide sequence ID" value="NZ_JBHTHU010000006.1"/>
</dbReference>
<feature type="transmembrane region" description="Helical" evidence="6">
    <location>
        <begin position="411"/>
        <end position="431"/>
    </location>
</feature>
<accession>A0ABW2YVU5</accession>
<evidence type="ECO:0000256" key="5">
    <source>
        <dbReference type="ARBA" id="ARBA00023136"/>
    </source>
</evidence>
<protein>
    <submittedName>
        <fullName evidence="7">Oligosaccharide flippase family protein</fullName>
    </submittedName>
</protein>
<keyword evidence="5 6" id="KW-0472">Membrane</keyword>
<evidence type="ECO:0000256" key="2">
    <source>
        <dbReference type="ARBA" id="ARBA00022475"/>
    </source>
</evidence>
<reference evidence="8" key="1">
    <citation type="journal article" date="2019" name="Int. J. Syst. Evol. Microbiol.">
        <title>The Global Catalogue of Microorganisms (GCM) 10K type strain sequencing project: providing services to taxonomists for standard genome sequencing and annotation.</title>
        <authorList>
            <consortium name="The Broad Institute Genomics Platform"/>
            <consortium name="The Broad Institute Genome Sequencing Center for Infectious Disease"/>
            <person name="Wu L."/>
            <person name="Ma J."/>
        </authorList>
    </citation>
    <scope>NUCLEOTIDE SEQUENCE [LARGE SCALE GENOMIC DNA]</scope>
    <source>
        <strain evidence="8">CCUG 63418</strain>
    </source>
</reference>
<feature type="transmembrane region" description="Helical" evidence="6">
    <location>
        <begin position="245"/>
        <end position="266"/>
    </location>
</feature>
<feature type="transmembrane region" description="Helical" evidence="6">
    <location>
        <begin position="169"/>
        <end position="189"/>
    </location>
</feature>
<keyword evidence="3 6" id="KW-0812">Transmembrane</keyword>
<keyword evidence="4 6" id="KW-1133">Transmembrane helix</keyword>
<name>A0ABW2YVU5_9SPHI</name>
<dbReference type="InterPro" id="IPR050833">
    <property type="entry name" value="Poly_Biosynth_Transport"/>
</dbReference>
<dbReference type="Proteomes" id="UP001596958">
    <property type="component" value="Unassembled WGS sequence"/>
</dbReference>
<dbReference type="PANTHER" id="PTHR30250">
    <property type="entry name" value="PST FAMILY PREDICTED COLANIC ACID TRANSPORTER"/>
    <property type="match status" value="1"/>
</dbReference>
<evidence type="ECO:0000256" key="3">
    <source>
        <dbReference type="ARBA" id="ARBA00022692"/>
    </source>
</evidence>
<feature type="transmembrane region" description="Helical" evidence="6">
    <location>
        <begin position="218"/>
        <end position="239"/>
    </location>
</feature>
<organism evidence="7 8">
    <name type="scientific">Mucilaginibacter calamicampi</name>
    <dbReference type="NCBI Taxonomy" id="1302352"/>
    <lineage>
        <taxon>Bacteria</taxon>
        <taxon>Pseudomonadati</taxon>
        <taxon>Bacteroidota</taxon>
        <taxon>Sphingobacteriia</taxon>
        <taxon>Sphingobacteriales</taxon>
        <taxon>Sphingobacteriaceae</taxon>
        <taxon>Mucilaginibacter</taxon>
    </lineage>
</organism>
<feature type="transmembrane region" description="Helical" evidence="6">
    <location>
        <begin position="77"/>
        <end position="102"/>
    </location>
</feature>
<feature type="transmembrane region" description="Helical" evidence="6">
    <location>
        <begin position="355"/>
        <end position="376"/>
    </location>
</feature>
<feature type="transmembrane region" description="Helical" evidence="6">
    <location>
        <begin position="326"/>
        <end position="348"/>
    </location>
</feature>
<comment type="subcellular location">
    <subcellularLocation>
        <location evidence="1">Cell membrane</location>
        <topology evidence="1">Multi-pass membrane protein</topology>
    </subcellularLocation>
</comment>
<keyword evidence="8" id="KW-1185">Reference proteome</keyword>
<dbReference type="EMBL" id="JBHTHU010000006">
    <property type="protein sequence ID" value="MFD0750592.1"/>
    <property type="molecule type" value="Genomic_DNA"/>
</dbReference>
<dbReference type="PANTHER" id="PTHR30250:SF11">
    <property type="entry name" value="O-ANTIGEN TRANSPORTER-RELATED"/>
    <property type="match status" value="1"/>
</dbReference>
<feature type="transmembrane region" description="Helical" evidence="6">
    <location>
        <begin position="437"/>
        <end position="455"/>
    </location>
</feature>
<evidence type="ECO:0000256" key="4">
    <source>
        <dbReference type="ARBA" id="ARBA00022989"/>
    </source>
</evidence>
<evidence type="ECO:0000256" key="6">
    <source>
        <dbReference type="SAM" id="Phobius"/>
    </source>
</evidence>